<dbReference type="InterPro" id="IPR029063">
    <property type="entry name" value="SAM-dependent_MTases_sf"/>
</dbReference>
<proteinExistence type="predicted"/>
<reference evidence="1 2" key="1">
    <citation type="submission" date="2019-02" db="EMBL/GenBank/DDBJ databases">
        <title>Prokaryotic population dynamics and viral predation in marine succession experiment using metagenomics: the confinement effect.</title>
        <authorList>
            <person name="Haro-Moreno J.M."/>
            <person name="Rodriguez-Valera F."/>
            <person name="Lopez-Perez M."/>
        </authorList>
    </citation>
    <scope>NUCLEOTIDE SEQUENCE [LARGE SCALE GENOMIC DNA]</scope>
    <source>
        <strain evidence="1">MED-G164</strain>
    </source>
</reference>
<dbReference type="PANTHER" id="PTHR36112:SF1">
    <property type="entry name" value="RIBOSOMAL RNA SMALL SUBUNIT METHYLTRANSFERASE J"/>
    <property type="match status" value="1"/>
</dbReference>
<dbReference type="Proteomes" id="UP000315283">
    <property type="component" value="Unassembled WGS sequence"/>
</dbReference>
<dbReference type="Gene3D" id="3.40.50.150">
    <property type="entry name" value="Vaccinia Virus protein VP39"/>
    <property type="match status" value="1"/>
</dbReference>
<evidence type="ECO:0000313" key="1">
    <source>
        <dbReference type="EMBL" id="RZO28647.1"/>
    </source>
</evidence>
<dbReference type="Pfam" id="PF04445">
    <property type="entry name" value="SAM_MT"/>
    <property type="match status" value="1"/>
</dbReference>
<sequence length="243" mass="27614">MQIFVEQSYFDKNIKDVSEKSEIEIISNAPTCDSYLTYDSKGLSFIGNADNPKNFLNVNFLTGKLGWRINRADHEGNLKKALGRTKESLHIFDATAGLLADSLIFLSLGHRVVAVEQSKIICLLVNDAIHRAKNTIPFLKNIKLIHGNSIDIFKKINACFDVVYLDPMYPVTKKNVKKSGDLDSVRSILEIEKISPDENILIENFIKTDCKKLILKRPLKSKKIYSNINYQVKGKTTRFDIYL</sequence>
<evidence type="ECO:0000313" key="2">
    <source>
        <dbReference type="Proteomes" id="UP000315283"/>
    </source>
</evidence>
<dbReference type="InterPro" id="IPR007536">
    <property type="entry name" value="16SrRNA_methylTrfase_J"/>
</dbReference>
<dbReference type="AlphaFoldDB" id="A0A520N587"/>
<dbReference type="GO" id="GO:0008990">
    <property type="term" value="F:rRNA (guanine-N2-)-methyltransferase activity"/>
    <property type="evidence" value="ECO:0007669"/>
    <property type="project" value="InterPro"/>
</dbReference>
<dbReference type="CDD" id="cd02440">
    <property type="entry name" value="AdoMet_MTases"/>
    <property type="match status" value="1"/>
</dbReference>
<comment type="caution">
    <text evidence="1">The sequence shown here is derived from an EMBL/GenBank/DDBJ whole genome shotgun (WGS) entry which is preliminary data.</text>
</comment>
<gene>
    <name evidence="1" type="ORF">EVA97_02440</name>
</gene>
<dbReference type="PANTHER" id="PTHR36112">
    <property type="entry name" value="RIBOSOMAL RNA SMALL SUBUNIT METHYLTRANSFERASE J"/>
    <property type="match status" value="1"/>
</dbReference>
<name>A0A520N587_9GAMM</name>
<dbReference type="EMBL" id="SHBJ01000011">
    <property type="protein sequence ID" value="RZO28647.1"/>
    <property type="molecule type" value="Genomic_DNA"/>
</dbReference>
<organism evidence="1 2">
    <name type="scientific">SAR86 cluster bacterium</name>
    <dbReference type="NCBI Taxonomy" id="2030880"/>
    <lineage>
        <taxon>Bacteria</taxon>
        <taxon>Pseudomonadati</taxon>
        <taxon>Pseudomonadota</taxon>
        <taxon>Gammaproteobacteria</taxon>
        <taxon>SAR86 cluster</taxon>
    </lineage>
</organism>
<protein>
    <recommendedName>
        <fullName evidence="3">16S rRNA m2G1516 methyltransferase</fullName>
    </recommendedName>
</protein>
<dbReference type="SUPFAM" id="SSF53335">
    <property type="entry name" value="S-adenosyl-L-methionine-dependent methyltransferases"/>
    <property type="match status" value="1"/>
</dbReference>
<evidence type="ECO:0008006" key="3">
    <source>
        <dbReference type="Google" id="ProtNLM"/>
    </source>
</evidence>
<accession>A0A520N587</accession>